<organism evidence="1 2">
    <name type="scientific">Chaetoceros tenuissimus</name>
    <dbReference type="NCBI Taxonomy" id="426638"/>
    <lineage>
        <taxon>Eukaryota</taxon>
        <taxon>Sar</taxon>
        <taxon>Stramenopiles</taxon>
        <taxon>Ochrophyta</taxon>
        <taxon>Bacillariophyta</taxon>
        <taxon>Coscinodiscophyceae</taxon>
        <taxon>Chaetocerotophycidae</taxon>
        <taxon>Chaetocerotales</taxon>
        <taxon>Chaetocerotaceae</taxon>
        <taxon>Chaetoceros</taxon>
    </lineage>
</organism>
<proteinExistence type="predicted"/>
<dbReference type="EMBL" id="BLLK01000029">
    <property type="protein sequence ID" value="GFH49000.1"/>
    <property type="molecule type" value="Genomic_DNA"/>
</dbReference>
<evidence type="ECO:0000313" key="2">
    <source>
        <dbReference type="Proteomes" id="UP001054902"/>
    </source>
</evidence>
<name>A0AAD3CPX3_9STRA</name>
<comment type="caution">
    <text evidence="1">The sequence shown here is derived from an EMBL/GenBank/DDBJ whole genome shotgun (WGS) entry which is preliminary data.</text>
</comment>
<dbReference type="AlphaFoldDB" id="A0AAD3CPX3"/>
<reference evidence="1 2" key="1">
    <citation type="journal article" date="2021" name="Sci. Rep.">
        <title>The genome of the diatom Chaetoceros tenuissimus carries an ancient integrated fragment of an extant virus.</title>
        <authorList>
            <person name="Hongo Y."/>
            <person name="Kimura K."/>
            <person name="Takaki Y."/>
            <person name="Yoshida Y."/>
            <person name="Baba S."/>
            <person name="Kobayashi G."/>
            <person name="Nagasaki K."/>
            <person name="Hano T."/>
            <person name="Tomaru Y."/>
        </authorList>
    </citation>
    <scope>NUCLEOTIDE SEQUENCE [LARGE SCALE GENOMIC DNA]</scope>
    <source>
        <strain evidence="1 2">NIES-3715</strain>
    </source>
</reference>
<sequence>MLLVYVENILAVSEVAEELVGVIGSKFKLKKSSVGRPSRYLGGGIEQVQTDDGRIIWSANCIEALGCCLASGKLGFDPVRPDDVLSPLDCALISKIDWAEFYPDADEQLPRRMPTPHGAEVLTRAYVDANHAGNLANRRSHTGILIYINNSPVLWYSKKQNTVETSSFGSEFVALHIAVEMVEALRYKLRCFGVPIDGPTEVLCDNRSVVTNSSVLASTPNKRHNAI</sequence>
<gene>
    <name evidence="1" type="ORF">CTEN210_05476</name>
</gene>
<evidence type="ECO:0000313" key="1">
    <source>
        <dbReference type="EMBL" id="GFH49000.1"/>
    </source>
</evidence>
<dbReference type="Proteomes" id="UP001054902">
    <property type="component" value="Unassembled WGS sequence"/>
</dbReference>
<dbReference type="PANTHER" id="PTHR11439:SF467">
    <property type="entry name" value="INTEGRASE CATALYTIC DOMAIN-CONTAINING PROTEIN"/>
    <property type="match status" value="1"/>
</dbReference>
<dbReference type="PANTHER" id="PTHR11439">
    <property type="entry name" value="GAG-POL-RELATED RETROTRANSPOSON"/>
    <property type="match status" value="1"/>
</dbReference>
<protein>
    <submittedName>
        <fullName evidence="1">Uncharacterized protein</fullName>
    </submittedName>
</protein>
<accession>A0AAD3CPX3</accession>
<keyword evidence="2" id="KW-1185">Reference proteome</keyword>
<dbReference type="CDD" id="cd09272">
    <property type="entry name" value="RNase_HI_RT_Ty1"/>
    <property type="match status" value="1"/>
</dbReference>